<comment type="caution">
    <text evidence="3">The sequence shown here is derived from an EMBL/GenBank/DDBJ whole genome shotgun (WGS) entry which is preliminary data.</text>
</comment>
<feature type="region of interest" description="Disordered" evidence="2">
    <location>
        <begin position="66"/>
        <end position="126"/>
    </location>
</feature>
<dbReference type="Pfam" id="PF00996">
    <property type="entry name" value="GDI"/>
    <property type="match status" value="1"/>
</dbReference>
<dbReference type="GO" id="GO:0016192">
    <property type="term" value="P:vesicle-mediated transport"/>
    <property type="evidence" value="ECO:0007669"/>
    <property type="project" value="TreeGrafter"/>
</dbReference>
<evidence type="ECO:0000256" key="1">
    <source>
        <dbReference type="ARBA" id="ARBA00005593"/>
    </source>
</evidence>
<dbReference type="PANTHER" id="PTHR11787:SF4">
    <property type="entry name" value="CHM, RAB ESCORT PROTEIN 1"/>
    <property type="match status" value="1"/>
</dbReference>
<proteinExistence type="inferred from homology"/>
<dbReference type="GO" id="GO:0007264">
    <property type="term" value="P:small GTPase-mediated signal transduction"/>
    <property type="evidence" value="ECO:0007669"/>
    <property type="project" value="InterPro"/>
</dbReference>
<dbReference type="SUPFAM" id="SSF51905">
    <property type="entry name" value="FAD/NAD(P)-binding domain"/>
    <property type="match status" value="1"/>
</dbReference>
<name>A0A8J4RMK3_9ROSI</name>
<dbReference type="GO" id="GO:0005829">
    <property type="term" value="C:cytosol"/>
    <property type="evidence" value="ECO:0007669"/>
    <property type="project" value="TreeGrafter"/>
</dbReference>
<dbReference type="PANTHER" id="PTHR11787">
    <property type="entry name" value="RAB GDP-DISSOCIATION INHIBITOR"/>
    <property type="match status" value="1"/>
</dbReference>
<accession>A0A8J4RMK3</accession>
<evidence type="ECO:0000313" key="3">
    <source>
        <dbReference type="EMBL" id="KAF3965108.1"/>
    </source>
</evidence>
<keyword evidence="4" id="KW-1185">Reference proteome</keyword>
<dbReference type="PRINTS" id="PR00891">
    <property type="entry name" value="RABGDIREP"/>
</dbReference>
<dbReference type="GO" id="GO:0005968">
    <property type="term" value="C:Rab-protein geranylgeranyltransferase complex"/>
    <property type="evidence" value="ECO:0007669"/>
    <property type="project" value="TreeGrafter"/>
</dbReference>
<comment type="similarity">
    <text evidence="1">Belongs to the Rab GDI family.</text>
</comment>
<reference evidence="3" key="1">
    <citation type="submission" date="2020-03" db="EMBL/GenBank/DDBJ databases">
        <title>Castanea mollissima Vanexum genome sequencing.</title>
        <authorList>
            <person name="Staton M."/>
        </authorList>
    </citation>
    <scope>NUCLEOTIDE SEQUENCE</scope>
    <source>
        <tissue evidence="3">Leaf</tissue>
    </source>
</reference>
<evidence type="ECO:0000256" key="2">
    <source>
        <dbReference type="SAM" id="MobiDB-lite"/>
    </source>
</evidence>
<dbReference type="OrthoDB" id="9446342at2759"/>
<protein>
    <recommendedName>
        <fullName evidence="5">Rab escort protein</fullName>
    </recommendedName>
</protein>
<feature type="compositionally biased region" description="Pro residues" evidence="2">
    <location>
        <begin position="87"/>
        <end position="110"/>
    </location>
</feature>
<dbReference type="Gene3D" id="3.50.50.60">
    <property type="entry name" value="FAD/NAD(P)-binding domain"/>
    <property type="match status" value="1"/>
</dbReference>
<gene>
    <name evidence="3" type="ORF">CMV_010677</name>
</gene>
<dbReference type="Proteomes" id="UP000737018">
    <property type="component" value="Unassembled WGS sequence"/>
</dbReference>
<dbReference type="EMBL" id="JRKL02001257">
    <property type="protein sequence ID" value="KAF3965108.1"/>
    <property type="molecule type" value="Genomic_DNA"/>
</dbReference>
<dbReference type="AlphaFoldDB" id="A0A8J4RMK3"/>
<dbReference type="InterPro" id="IPR036188">
    <property type="entry name" value="FAD/NAD-bd_sf"/>
</dbReference>
<dbReference type="InterPro" id="IPR018203">
    <property type="entry name" value="GDP_dissociation_inhibitor"/>
</dbReference>
<dbReference type="GO" id="GO:0005092">
    <property type="term" value="F:GDP-dissociation inhibitor activity"/>
    <property type="evidence" value="ECO:0007669"/>
    <property type="project" value="InterPro"/>
</dbReference>
<sequence length="140" mass="14499">MSEDASSYPPIDPTNFDLIVLGTGLPESVIAAAASATGKTVLHLDPNPFYGSNYTSLSLQDLSSFLISHSAPPPSPPSAPSDRPDRFLPPPGRPPPPPSPPSSLPSPFPLLPLTSPAKNIPENSTSTCADLGFCSAPINQ</sequence>
<organism evidence="3 4">
    <name type="scientific">Castanea mollissima</name>
    <name type="common">Chinese chestnut</name>
    <dbReference type="NCBI Taxonomy" id="60419"/>
    <lineage>
        <taxon>Eukaryota</taxon>
        <taxon>Viridiplantae</taxon>
        <taxon>Streptophyta</taxon>
        <taxon>Embryophyta</taxon>
        <taxon>Tracheophyta</taxon>
        <taxon>Spermatophyta</taxon>
        <taxon>Magnoliopsida</taxon>
        <taxon>eudicotyledons</taxon>
        <taxon>Gunneridae</taxon>
        <taxon>Pentapetalae</taxon>
        <taxon>rosids</taxon>
        <taxon>fabids</taxon>
        <taxon>Fagales</taxon>
        <taxon>Fagaceae</taxon>
        <taxon>Castanea</taxon>
    </lineage>
</organism>
<evidence type="ECO:0000313" key="4">
    <source>
        <dbReference type="Proteomes" id="UP000737018"/>
    </source>
</evidence>
<evidence type="ECO:0008006" key="5">
    <source>
        <dbReference type="Google" id="ProtNLM"/>
    </source>
</evidence>
<dbReference type="GO" id="GO:0005634">
    <property type="term" value="C:nucleus"/>
    <property type="evidence" value="ECO:0007669"/>
    <property type="project" value="TreeGrafter"/>
</dbReference>